<dbReference type="GO" id="GO:0003677">
    <property type="term" value="F:DNA binding"/>
    <property type="evidence" value="ECO:0007669"/>
    <property type="project" value="UniProtKB-KW"/>
</dbReference>
<dbReference type="InterPro" id="IPR047640">
    <property type="entry name" value="RpiR-like"/>
</dbReference>
<feature type="domain" description="HTH rpiR-type" evidence="4">
    <location>
        <begin position="1"/>
        <end position="77"/>
    </location>
</feature>
<dbReference type="InterPro" id="IPR009057">
    <property type="entry name" value="Homeodomain-like_sf"/>
</dbReference>
<dbReference type="PANTHER" id="PTHR30514:SF1">
    <property type="entry name" value="HTH-TYPE TRANSCRIPTIONAL REGULATOR HEXR-RELATED"/>
    <property type="match status" value="1"/>
</dbReference>
<dbReference type="AlphaFoldDB" id="A0A5C7F1K3"/>
<feature type="domain" description="SIS" evidence="5">
    <location>
        <begin position="106"/>
        <end position="248"/>
    </location>
</feature>
<dbReference type="OrthoDB" id="6590756at2"/>
<sequence>MSLEELINTCYDELNDNDMHILKYILNHKEACRDMGINDLAEASLASRSSIHRLTKKLRFSGYSEFKVFLKWEGAKEEETGNHMQQLETDIQATLKNLASLHFEPICEKLYGAGRIFIYGTGTAQLTCAREAQRLFALQQTFVTIIYDEVEFETMLKAMQPEDVVIIISLSGDTPSLLPHVQHLTARGITFISITNLKNNKLAQMSPFSIYAATSPSYTKNGEEIISFIPFTIALEALFRKYISYKEEQTEKN</sequence>
<dbReference type="InterPro" id="IPR001347">
    <property type="entry name" value="SIS_dom"/>
</dbReference>
<name>A0A5C7F1K3_9BACI</name>
<dbReference type="RefSeq" id="WP_147804563.1">
    <property type="nucleotide sequence ID" value="NZ_CP144914.1"/>
</dbReference>
<evidence type="ECO:0000256" key="3">
    <source>
        <dbReference type="ARBA" id="ARBA00023163"/>
    </source>
</evidence>
<dbReference type="Pfam" id="PF01380">
    <property type="entry name" value="SIS"/>
    <property type="match status" value="1"/>
</dbReference>
<dbReference type="Proteomes" id="UP000321816">
    <property type="component" value="Chromosome"/>
</dbReference>
<dbReference type="GO" id="GO:0097367">
    <property type="term" value="F:carbohydrate derivative binding"/>
    <property type="evidence" value="ECO:0007669"/>
    <property type="project" value="InterPro"/>
</dbReference>
<keyword evidence="3" id="KW-0804">Transcription</keyword>
<dbReference type="PROSITE" id="PS51464">
    <property type="entry name" value="SIS"/>
    <property type="match status" value="1"/>
</dbReference>
<evidence type="ECO:0000259" key="5">
    <source>
        <dbReference type="PROSITE" id="PS51464"/>
    </source>
</evidence>
<dbReference type="InterPro" id="IPR046348">
    <property type="entry name" value="SIS_dom_sf"/>
</dbReference>
<evidence type="ECO:0000313" key="6">
    <source>
        <dbReference type="EMBL" id="WWD80152.1"/>
    </source>
</evidence>
<dbReference type="PANTHER" id="PTHR30514">
    <property type="entry name" value="GLUCOKINASE"/>
    <property type="match status" value="1"/>
</dbReference>
<organism evidence="6 7">
    <name type="scientific">Alkalicoccus halolimnae</name>
    <dbReference type="NCBI Taxonomy" id="1667239"/>
    <lineage>
        <taxon>Bacteria</taxon>
        <taxon>Bacillati</taxon>
        <taxon>Bacillota</taxon>
        <taxon>Bacilli</taxon>
        <taxon>Bacillales</taxon>
        <taxon>Bacillaceae</taxon>
        <taxon>Alkalicoccus</taxon>
    </lineage>
</organism>
<dbReference type="CDD" id="cd05013">
    <property type="entry name" value="SIS_RpiR"/>
    <property type="match status" value="1"/>
</dbReference>
<evidence type="ECO:0000256" key="1">
    <source>
        <dbReference type="ARBA" id="ARBA00023015"/>
    </source>
</evidence>
<protein>
    <submittedName>
        <fullName evidence="6">MurR/RpiR family transcriptional regulator</fullName>
    </submittedName>
</protein>
<reference evidence="6 7" key="1">
    <citation type="submission" date="2024-01" db="EMBL/GenBank/DDBJ databases">
        <title>Complete Genome Sequence of Alkalicoccus halolimnae BZ-SZ-XJ29T, a Moderately Halophilic Bacterium Isolated from a Salt Lake.</title>
        <authorList>
            <person name="Zhao B."/>
        </authorList>
    </citation>
    <scope>NUCLEOTIDE SEQUENCE [LARGE SCALE GENOMIC DNA]</scope>
    <source>
        <strain evidence="6 7">BZ-SZ-XJ29</strain>
    </source>
</reference>
<dbReference type="Pfam" id="PF01418">
    <property type="entry name" value="HTH_6"/>
    <property type="match status" value="1"/>
</dbReference>
<dbReference type="GO" id="GO:1901135">
    <property type="term" value="P:carbohydrate derivative metabolic process"/>
    <property type="evidence" value="ECO:0007669"/>
    <property type="project" value="InterPro"/>
</dbReference>
<dbReference type="Gene3D" id="3.40.50.10490">
    <property type="entry name" value="Glucose-6-phosphate isomerase like protein, domain 1"/>
    <property type="match status" value="1"/>
</dbReference>
<keyword evidence="7" id="KW-1185">Reference proteome</keyword>
<dbReference type="EMBL" id="CP144914">
    <property type="protein sequence ID" value="WWD80152.1"/>
    <property type="molecule type" value="Genomic_DNA"/>
</dbReference>
<proteinExistence type="predicted"/>
<keyword evidence="1" id="KW-0805">Transcription regulation</keyword>
<evidence type="ECO:0000259" key="4">
    <source>
        <dbReference type="PROSITE" id="PS51071"/>
    </source>
</evidence>
<dbReference type="InterPro" id="IPR000281">
    <property type="entry name" value="HTH_RpiR"/>
</dbReference>
<evidence type="ECO:0000256" key="2">
    <source>
        <dbReference type="ARBA" id="ARBA00023125"/>
    </source>
</evidence>
<dbReference type="PROSITE" id="PS51071">
    <property type="entry name" value="HTH_RPIR"/>
    <property type="match status" value="1"/>
</dbReference>
<dbReference type="SUPFAM" id="SSF46689">
    <property type="entry name" value="Homeodomain-like"/>
    <property type="match status" value="1"/>
</dbReference>
<dbReference type="SUPFAM" id="SSF53697">
    <property type="entry name" value="SIS domain"/>
    <property type="match status" value="1"/>
</dbReference>
<dbReference type="InterPro" id="IPR036388">
    <property type="entry name" value="WH-like_DNA-bd_sf"/>
</dbReference>
<evidence type="ECO:0000313" key="7">
    <source>
        <dbReference type="Proteomes" id="UP000321816"/>
    </source>
</evidence>
<accession>A0A5C7F1K3</accession>
<dbReference type="GO" id="GO:0003700">
    <property type="term" value="F:DNA-binding transcription factor activity"/>
    <property type="evidence" value="ECO:0007669"/>
    <property type="project" value="InterPro"/>
</dbReference>
<gene>
    <name evidence="6" type="ORF">FTX54_000860</name>
</gene>
<dbReference type="KEGG" id="ahal:FTX54_000860"/>
<keyword evidence="2" id="KW-0238">DNA-binding</keyword>
<dbReference type="InterPro" id="IPR035472">
    <property type="entry name" value="RpiR-like_SIS"/>
</dbReference>
<dbReference type="Gene3D" id="1.10.10.10">
    <property type="entry name" value="Winged helix-like DNA-binding domain superfamily/Winged helix DNA-binding domain"/>
    <property type="match status" value="1"/>
</dbReference>